<dbReference type="InterPro" id="IPR008979">
    <property type="entry name" value="Galactose-bd-like_sf"/>
</dbReference>
<feature type="domain" description="Xaa-Pro dipeptidyl-peptidase C-terminal" evidence="2">
    <location>
        <begin position="19"/>
        <end position="192"/>
    </location>
</feature>
<evidence type="ECO:0000313" key="3">
    <source>
        <dbReference type="EMBL" id="KOG90837.1"/>
    </source>
</evidence>
<dbReference type="EMBL" id="LGUT01000531">
    <property type="protein sequence ID" value="KOG90837.1"/>
    <property type="molecule type" value="Genomic_DNA"/>
</dbReference>
<organism evidence="3 4">
    <name type="scientific">Streptomyces varsoviensis</name>
    <dbReference type="NCBI Taxonomy" id="67373"/>
    <lineage>
        <taxon>Bacteria</taxon>
        <taxon>Bacillati</taxon>
        <taxon>Actinomycetota</taxon>
        <taxon>Actinomycetes</taxon>
        <taxon>Kitasatosporales</taxon>
        <taxon>Streptomycetaceae</taxon>
        <taxon>Streptomyces</taxon>
    </lineage>
</organism>
<dbReference type="SMART" id="SM00939">
    <property type="entry name" value="PepX_C"/>
    <property type="match status" value="1"/>
</dbReference>
<reference evidence="3 4" key="1">
    <citation type="submission" date="2015-07" db="EMBL/GenBank/DDBJ databases">
        <authorList>
            <person name="Ju K.-S."/>
            <person name="Doroghazi J.R."/>
            <person name="Metcalf W.W."/>
        </authorList>
    </citation>
    <scope>NUCLEOTIDE SEQUENCE [LARGE SCALE GENOMIC DNA]</scope>
    <source>
        <strain evidence="3 4">NRRL B-3589</strain>
    </source>
</reference>
<accession>A0ABR5JBT9</accession>
<feature type="non-terminal residue" evidence="3">
    <location>
        <position position="192"/>
    </location>
</feature>
<keyword evidence="3" id="KW-0067">ATP-binding</keyword>
<feature type="region of interest" description="Disordered" evidence="1">
    <location>
        <begin position="28"/>
        <end position="59"/>
    </location>
</feature>
<keyword evidence="4" id="KW-1185">Reference proteome</keyword>
<dbReference type="SUPFAM" id="SSF49785">
    <property type="entry name" value="Galactose-binding domain-like"/>
    <property type="match status" value="1"/>
</dbReference>
<dbReference type="Pfam" id="PF08530">
    <property type="entry name" value="PepX_C"/>
    <property type="match status" value="1"/>
</dbReference>
<proteinExistence type="predicted"/>
<keyword evidence="3" id="KW-0547">Nucleotide-binding</keyword>
<evidence type="ECO:0000256" key="1">
    <source>
        <dbReference type="SAM" id="MobiDB-lite"/>
    </source>
</evidence>
<sequence>AGGHDGGERETGRVARRTEAWFDRYLKGDEGANTGPAFRVTRTGGVDSTDGAARLRGASGDRYPGLANDERTVKFTGGEQTFANPAGAGPAAISSVPGIGAISQLSGLGAGVSLDFPGQYARFDSAPLSTGVRVTGSPSVKLRVKADGGEAVLFAKVYDVGPNGRQQLPSQLVSPVRVTGAKDGRTVEVRLP</sequence>
<evidence type="ECO:0000313" key="4">
    <source>
        <dbReference type="Proteomes" id="UP000037020"/>
    </source>
</evidence>
<name>A0ABR5JBT9_9ACTN</name>
<dbReference type="Gene3D" id="2.60.120.260">
    <property type="entry name" value="Galactose-binding domain-like"/>
    <property type="match status" value="1"/>
</dbReference>
<dbReference type="Proteomes" id="UP000037020">
    <property type="component" value="Unassembled WGS sequence"/>
</dbReference>
<gene>
    <name evidence="3" type="ORF">ADK38_06485</name>
</gene>
<protein>
    <submittedName>
        <fullName evidence="3">ABC transporter ATP-binding protein</fullName>
    </submittedName>
</protein>
<evidence type="ECO:0000259" key="2">
    <source>
        <dbReference type="SMART" id="SM00939"/>
    </source>
</evidence>
<comment type="caution">
    <text evidence="3">The sequence shown here is derived from an EMBL/GenBank/DDBJ whole genome shotgun (WGS) entry which is preliminary data.</text>
</comment>
<dbReference type="InterPro" id="IPR013736">
    <property type="entry name" value="Xaa-Pro_dipept_C"/>
</dbReference>
<feature type="non-terminal residue" evidence="3">
    <location>
        <position position="1"/>
    </location>
</feature>
<dbReference type="GO" id="GO:0005524">
    <property type="term" value="F:ATP binding"/>
    <property type="evidence" value="ECO:0007669"/>
    <property type="project" value="UniProtKB-KW"/>
</dbReference>